<evidence type="ECO:0000313" key="3">
    <source>
        <dbReference type="Proteomes" id="UP001235939"/>
    </source>
</evidence>
<accession>A0ABY6LF36</accession>
<dbReference type="SUPFAM" id="SSF100950">
    <property type="entry name" value="NagB/RpiA/CoA transferase-like"/>
    <property type="match status" value="2"/>
</dbReference>
<name>A0ABY6LF36_9ARAC</name>
<dbReference type="Gene3D" id="3.40.1080.10">
    <property type="entry name" value="Glutaconate Coenzyme A-transferase"/>
    <property type="match status" value="1"/>
</dbReference>
<dbReference type="Proteomes" id="UP001235939">
    <property type="component" value="Chromosome 17"/>
</dbReference>
<sequence length="267" mass="28872">MVEHGKKANLKDVQVCHIHTEGPAEYTLPENAAHFRSNSFFTGANCRKSIAEGTGDFTPVFLSEIPLIFHRGIVRPDVAMVQVTPPDAHGFCSLGTSVDCTRAAIQHSKYIIGQVNSKMPRTVGDGLVHSSHFDALVEGEMDLPDHKPPVLSDVEKKIGQLIADNLVVDGATLQMGIGSIPDAVLSALMNHKDLGIHSEMFSDGVIDLVENGCVTNARKRIQPGKIVGSFSIGSKRFYDFMHNNPFVESAVDVTLVKSTPSLINTSL</sequence>
<dbReference type="PANTHER" id="PTHR21432">
    <property type="entry name" value="ACETYL-COA HYDROLASE-RELATED"/>
    <property type="match status" value="1"/>
</dbReference>
<evidence type="ECO:0000313" key="2">
    <source>
        <dbReference type="EMBL" id="UYV79294.1"/>
    </source>
</evidence>
<dbReference type="InterPro" id="IPR037171">
    <property type="entry name" value="NagB/RpiA_transferase-like"/>
</dbReference>
<keyword evidence="3" id="KW-1185">Reference proteome</keyword>
<dbReference type="InterPro" id="IPR046433">
    <property type="entry name" value="ActCoA_hydro"/>
</dbReference>
<evidence type="ECO:0000259" key="1">
    <source>
        <dbReference type="Pfam" id="PF02550"/>
    </source>
</evidence>
<gene>
    <name evidence="2" type="ORF">LAZ67_17001976</name>
</gene>
<dbReference type="EMBL" id="CP092879">
    <property type="protein sequence ID" value="UYV79294.1"/>
    <property type="molecule type" value="Genomic_DNA"/>
</dbReference>
<dbReference type="InterPro" id="IPR003702">
    <property type="entry name" value="ActCoA_hydro_N"/>
</dbReference>
<protein>
    <recommendedName>
        <fullName evidence="1">Acetyl-CoA hydrolase/transferase N-terminal domain-containing protein</fullName>
    </recommendedName>
</protein>
<dbReference type="Gene3D" id="3.30.750.70">
    <property type="entry name" value="4-hydroxybutyrate coenzyme like domains"/>
    <property type="match status" value="1"/>
</dbReference>
<proteinExistence type="predicted"/>
<dbReference type="PANTHER" id="PTHR21432:SF20">
    <property type="entry name" value="ACETYL-COA HYDROLASE"/>
    <property type="match status" value="1"/>
</dbReference>
<dbReference type="Pfam" id="PF02550">
    <property type="entry name" value="AcetylCoA_hydro"/>
    <property type="match status" value="1"/>
</dbReference>
<feature type="domain" description="Acetyl-CoA hydrolase/transferase N-terminal" evidence="1">
    <location>
        <begin position="9"/>
        <end position="138"/>
    </location>
</feature>
<reference evidence="2 3" key="1">
    <citation type="submission" date="2022-01" db="EMBL/GenBank/DDBJ databases">
        <title>A chromosomal length assembly of Cordylochernes scorpioides.</title>
        <authorList>
            <person name="Zeh D."/>
            <person name="Zeh J."/>
        </authorList>
    </citation>
    <scope>NUCLEOTIDE SEQUENCE [LARGE SCALE GENOMIC DNA]</scope>
    <source>
        <strain evidence="2">IN4F17</strain>
        <tissue evidence="2">Whole Body</tissue>
    </source>
</reference>
<organism evidence="2 3">
    <name type="scientific">Cordylochernes scorpioides</name>
    <dbReference type="NCBI Taxonomy" id="51811"/>
    <lineage>
        <taxon>Eukaryota</taxon>
        <taxon>Metazoa</taxon>
        <taxon>Ecdysozoa</taxon>
        <taxon>Arthropoda</taxon>
        <taxon>Chelicerata</taxon>
        <taxon>Arachnida</taxon>
        <taxon>Pseudoscorpiones</taxon>
        <taxon>Cheliferoidea</taxon>
        <taxon>Chernetidae</taxon>
        <taxon>Cordylochernes</taxon>
    </lineage>
</organism>